<dbReference type="InterPro" id="IPR029058">
    <property type="entry name" value="AB_hydrolase_fold"/>
</dbReference>
<reference evidence="2" key="1">
    <citation type="journal article" date="2013" name="Nature">
        <title>Pan genome of the phytoplankton Emiliania underpins its global distribution.</title>
        <authorList>
            <person name="Read B.A."/>
            <person name="Kegel J."/>
            <person name="Klute M.J."/>
            <person name="Kuo A."/>
            <person name="Lefebvre S.C."/>
            <person name="Maumus F."/>
            <person name="Mayer C."/>
            <person name="Miller J."/>
            <person name="Monier A."/>
            <person name="Salamov A."/>
            <person name="Young J."/>
            <person name="Aguilar M."/>
            <person name="Claverie J.M."/>
            <person name="Frickenhaus S."/>
            <person name="Gonzalez K."/>
            <person name="Herman E.K."/>
            <person name="Lin Y.C."/>
            <person name="Napier J."/>
            <person name="Ogata H."/>
            <person name="Sarno A.F."/>
            <person name="Shmutz J."/>
            <person name="Schroeder D."/>
            <person name="de Vargas C."/>
            <person name="Verret F."/>
            <person name="von Dassow P."/>
            <person name="Valentin K."/>
            <person name="Van de Peer Y."/>
            <person name="Wheeler G."/>
            <person name="Dacks J.B."/>
            <person name="Delwiche C.F."/>
            <person name="Dyhrman S.T."/>
            <person name="Glockner G."/>
            <person name="John U."/>
            <person name="Richards T."/>
            <person name="Worden A.Z."/>
            <person name="Zhang X."/>
            <person name="Grigoriev I.V."/>
            <person name="Allen A.E."/>
            <person name="Bidle K."/>
            <person name="Borodovsky M."/>
            <person name="Bowler C."/>
            <person name="Brownlee C."/>
            <person name="Cock J.M."/>
            <person name="Elias M."/>
            <person name="Gladyshev V.N."/>
            <person name="Groth M."/>
            <person name="Guda C."/>
            <person name="Hadaegh A."/>
            <person name="Iglesias-Rodriguez M.D."/>
            <person name="Jenkins J."/>
            <person name="Jones B.M."/>
            <person name="Lawson T."/>
            <person name="Leese F."/>
            <person name="Lindquist E."/>
            <person name="Lobanov A."/>
            <person name="Lomsadze A."/>
            <person name="Malik S.B."/>
            <person name="Marsh M.E."/>
            <person name="Mackinder L."/>
            <person name="Mock T."/>
            <person name="Mueller-Roeber B."/>
            <person name="Pagarete A."/>
            <person name="Parker M."/>
            <person name="Probert I."/>
            <person name="Quesneville H."/>
            <person name="Raines C."/>
            <person name="Rensing S.A."/>
            <person name="Riano-Pachon D.M."/>
            <person name="Richier S."/>
            <person name="Rokitta S."/>
            <person name="Shiraiwa Y."/>
            <person name="Soanes D.M."/>
            <person name="van der Giezen M."/>
            <person name="Wahlund T.M."/>
            <person name="Williams B."/>
            <person name="Wilson W."/>
            <person name="Wolfe G."/>
            <person name="Wurch L.L."/>
        </authorList>
    </citation>
    <scope>NUCLEOTIDE SEQUENCE</scope>
</reference>
<reference evidence="1" key="2">
    <citation type="submission" date="2024-10" db="UniProtKB">
        <authorList>
            <consortium name="EnsemblProtists"/>
        </authorList>
    </citation>
    <scope>IDENTIFICATION</scope>
</reference>
<dbReference type="GeneID" id="17264365"/>
<protein>
    <recommendedName>
        <fullName evidence="3">AB hydrolase-1 domain-containing protein</fullName>
    </recommendedName>
</protein>
<dbReference type="KEGG" id="ehx:EMIHUDRAFT_209411"/>
<evidence type="ECO:0000313" key="2">
    <source>
        <dbReference type="Proteomes" id="UP000013827"/>
    </source>
</evidence>
<accession>A0A0D3J5N3</accession>
<dbReference type="Proteomes" id="UP000013827">
    <property type="component" value="Unassembled WGS sequence"/>
</dbReference>
<dbReference type="HOGENOM" id="CLU_1059354_0_0_1"/>
<evidence type="ECO:0008006" key="3">
    <source>
        <dbReference type="Google" id="ProtNLM"/>
    </source>
</evidence>
<name>A0A0D3J5N3_EMIH1</name>
<dbReference type="PaxDb" id="2903-EOD18818"/>
<sequence length="235" mass="24653">MPSATRIAELQAENFAEDVEVPPEAAGWSEDRLVAFLESGGVESSAQGSLAAPLGRRARVACLHGTAGNERIFTIQASRLKLALKAAGADSAVYEGTEVIAAENPHGAAMRKIFGDQVLREYAPALLDEAGRRTYEPAAAEAAVADLEARIAGAGGCDADAWKRLFAAPLPVPALVVRGASDTVSAEGPVELVAHFRGARLVEHKEGHRPLPADRAAADGLIRDICSFVLERCPP</sequence>
<proteinExistence type="predicted"/>
<dbReference type="EnsemblProtists" id="EOD18912">
    <property type="protein sequence ID" value="EOD18912"/>
    <property type="gene ID" value="EMIHUDRAFT_209565"/>
</dbReference>
<keyword evidence="2" id="KW-1185">Reference proteome</keyword>
<dbReference type="RefSeq" id="XP_005771247.1">
    <property type="nucleotide sequence ID" value="XM_005771190.1"/>
</dbReference>
<dbReference type="EnsemblProtists" id="EOD18818">
    <property type="protein sequence ID" value="EOD18818"/>
    <property type="gene ID" value="EMIHUDRAFT_209411"/>
</dbReference>
<dbReference type="RefSeq" id="XP_005771341.1">
    <property type="nucleotide sequence ID" value="XM_005771284.1"/>
</dbReference>
<organism evidence="1 2">
    <name type="scientific">Emiliania huxleyi (strain CCMP1516)</name>
    <dbReference type="NCBI Taxonomy" id="280463"/>
    <lineage>
        <taxon>Eukaryota</taxon>
        <taxon>Haptista</taxon>
        <taxon>Haptophyta</taxon>
        <taxon>Prymnesiophyceae</taxon>
        <taxon>Isochrysidales</taxon>
        <taxon>Noelaerhabdaceae</taxon>
        <taxon>Emiliania</taxon>
    </lineage>
</organism>
<dbReference type="SUPFAM" id="SSF53474">
    <property type="entry name" value="alpha/beta-Hydrolases"/>
    <property type="match status" value="1"/>
</dbReference>
<dbReference type="KEGG" id="ehx:EMIHUDRAFT_209565"/>
<evidence type="ECO:0000313" key="1">
    <source>
        <dbReference type="EnsemblProtists" id="EOD18818"/>
    </source>
</evidence>
<dbReference type="Gene3D" id="3.40.50.1820">
    <property type="entry name" value="alpha/beta hydrolase"/>
    <property type="match status" value="1"/>
</dbReference>
<dbReference type="GeneID" id="17264459"/>
<dbReference type="AlphaFoldDB" id="A0A0D3J5N3"/>